<keyword evidence="3" id="KW-1185">Reference proteome</keyword>
<feature type="region of interest" description="Disordered" evidence="1">
    <location>
        <begin position="160"/>
        <end position="182"/>
    </location>
</feature>
<dbReference type="GO" id="GO:0003676">
    <property type="term" value="F:nucleic acid binding"/>
    <property type="evidence" value="ECO:0007669"/>
    <property type="project" value="InterPro"/>
</dbReference>
<protein>
    <recommendedName>
        <fullName evidence="4">RRM domain-containing protein</fullName>
    </recommendedName>
</protein>
<dbReference type="Gene3D" id="3.30.70.330">
    <property type="match status" value="1"/>
</dbReference>
<gene>
    <name evidence="2" type="ORF">K470DRAFT_37163</name>
</gene>
<accession>A0A6A7C3G4</accession>
<evidence type="ECO:0008006" key="4">
    <source>
        <dbReference type="Google" id="ProtNLM"/>
    </source>
</evidence>
<feature type="compositionally biased region" description="Polar residues" evidence="1">
    <location>
        <begin position="24"/>
        <end position="47"/>
    </location>
</feature>
<reference evidence="2" key="1">
    <citation type="journal article" date="2020" name="Stud. Mycol.">
        <title>101 Dothideomycetes genomes: a test case for predicting lifestyles and emergence of pathogens.</title>
        <authorList>
            <person name="Haridas S."/>
            <person name="Albert R."/>
            <person name="Binder M."/>
            <person name="Bloem J."/>
            <person name="Labutti K."/>
            <person name="Salamov A."/>
            <person name="Andreopoulos B."/>
            <person name="Baker S."/>
            <person name="Barry K."/>
            <person name="Bills G."/>
            <person name="Bluhm B."/>
            <person name="Cannon C."/>
            <person name="Castanera R."/>
            <person name="Culley D."/>
            <person name="Daum C."/>
            <person name="Ezra D."/>
            <person name="Gonzalez J."/>
            <person name="Henrissat B."/>
            <person name="Kuo A."/>
            <person name="Liang C."/>
            <person name="Lipzen A."/>
            <person name="Lutzoni F."/>
            <person name="Magnuson J."/>
            <person name="Mondo S."/>
            <person name="Nolan M."/>
            <person name="Ohm R."/>
            <person name="Pangilinan J."/>
            <person name="Park H.-J."/>
            <person name="Ramirez L."/>
            <person name="Alfaro M."/>
            <person name="Sun H."/>
            <person name="Tritt A."/>
            <person name="Yoshinaga Y."/>
            <person name="Zwiers L.-H."/>
            <person name="Turgeon B."/>
            <person name="Goodwin S."/>
            <person name="Spatafora J."/>
            <person name="Crous P."/>
            <person name="Grigoriev I."/>
        </authorList>
    </citation>
    <scope>NUCLEOTIDE SEQUENCE</scope>
    <source>
        <strain evidence="2">CBS 480.64</strain>
    </source>
</reference>
<name>A0A6A7C3G4_9PEZI</name>
<dbReference type="EMBL" id="MU005972">
    <property type="protein sequence ID" value="KAF2861495.1"/>
    <property type="molecule type" value="Genomic_DNA"/>
</dbReference>
<dbReference type="Proteomes" id="UP000799421">
    <property type="component" value="Unassembled WGS sequence"/>
</dbReference>
<dbReference type="AlphaFoldDB" id="A0A6A7C3G4"/>
<dbReference type="InterPro" id="IPR012677">
    <property type="entry name" value="Nucleotide-bd_a/b_plait_sf"/>
</dbReference>
<evidence type="ECO:0000313" key="2">
    <source>
        <dbReference type="EMBL" id="KAF2861495.1"/>
    </source>
</evidence>
<sequence>MSEEDTFEIDIYGDQPEPDQPQPGNNAEGLQQNVHSESEPTGDSNLLQVGGHQEADASVGGSGTKRKAPPEEPYGDNEEEYDDRPVDPSAFPALKVCELHWATSEDDLRAICASVKAEAELIDLSFGEHKINGKSKGEAYLEFTSVQASTAVKREIDARSEQKEGAPARQTPFTANFAPVGNPYKSAAGGTRKDWGGNTMMQNNVSRGGGYGRGGFANQRGGFVPRGGAAFNNPMMQRNQQQQGWGNFAAFNNPMMMMGYNNMRGGMVNGMGMGMMRGGFNPMANMRGNMGMNRGGWNGNYGGFTGSEYVNSAGNGNKRPKMD</sequence>
<proteinExistence type="predicted"/>
<feature type="region of interest" description="Disordered" evidence="1">
    <location>
        <begin position="1"/>
        <end position="87"/>
    </location>
</feature>
<dbReference type="SUPFAM" id="SSF54928">
    <property type="entry name" value="RNA-binding domain, RBD"/>
    <property type="match status" value="1"/>
</dbReference>
<organism evidence="2 3">
    <name type="scientific">Piedraia hortae CBS 480.64</name>
    <dbReference type="NCBI Taxonomy" id="1314780"/>
    <lineage>
        <taxon>Eukaryota</taxon>
        <taxon>Fungi</taxon>
        <taxon>Dikarya</taxon>
        <taxon>Ascomycota</taxon>
        <taxon>Pezizomycotina</taxon>
        <taxon>Dothideomycetes</taxon>
        <taxon>Dothideomycetidae</taxon>
        <taxon>Capnodiales</taxon>
        <taxon>Piedraiaceae</taxon>
        <taxon>Piedraia</taxon>
    </lineage>
</organism>
<dbReference type="InterPro" id="IPR035979">
    <property type="entry name" value="RBD_domain_sf"/>
</dbReference>
<evidence type="ECO:0000256" key="1">
    <source>
        <dbReference type="SAM" id="MobiDB-lite"/>
    </source>
</evidence>
<feature type="compositionally biased region" description="Acidic residues" evidence="1">
    <location>
        <begin position="73"/>
        <end position="82"/>
    </location>
</feature>
<evidence type="ECO:0000313" key="3">
    <source>
        <dbReference type="Proteomes" id="UP000799421"/>
    </source>
</evidence>
<dbReference type="OrthoDB" id="10065185at2759"/>